<dbReference type="PANTHER" id="PTHR43917">
    <property type="match status" value="1"/>
</dbReference>
<evidence type="ECO:0000256" key="1">
    <source>
        <dbReference type="ARBA" id="ARBA00004496"/>
    </source>
</evidence>
<dbReference type="GO" id="GO:0005737">
    <property type="term" value="C:cytoplasm"/>
    <property type="evidence" value="ECO:0007669"/>
    <property type="project" value="UniProtKB-SubCell"/>
</dbReference>
<dbReference type="SFLD" id="SFLDG01153">
    <property type="entry name" value="Main.4:_Theta-like"/>
    <property type="match status" value="1"/>
</dbReference>
<accession>A0A8B7Y0G7</accession>
<dbReference type="Gene3D" id="1.20.1050.10">
    <property type="match status" value="1"/>
</dbReference>
<comment type="catalytic activity">
    <reaction evidence="5">
        <text>RX + glutathione = an S-substituted glutathione + a halide anion + H(+)</text>
        <dbReference type="Rhea" id="RHEA:16437"/>
        <dbReference type="ChEBI" id="CHEBI:15378"/>
        <dbReference type="ChEBI" id="CHEBI:16042"/>
        <dbReference type="ChEBI" id="CHEBI:17792"/>
        <dbReference type="ChEBI" id="CHEBI:57925"/>
        <dbReference type="ChEBI" id="CHEBI:90779"/>
        <dbReference type="EC" id="2.5.1.18"/>
    </reaction>
</comment>
<evidence type="ECO:0000256" key="3">
    <source>
        <dbReference type="ARBA" id="ARBA00022490"/>
    </source>
</evidence>
<sequence length="223" mass="25339">MVLTVYGHPLSQPSRSVYLFCKATKIPYTEKNVDMSKEEHKKEPYLSINPMGAVPSIVDDGFKLSECMTILKYLARKNKVADNWYPQDLKVQAKVNQYLDWHHTGIRKSGIDVFVGKILTPIFTGKPVDEAKLAKDLEAFDKALGTIEKVFLGDNQFLASDKISIADICCLSEMMQVVTIQQNDVLANYPKLAAWKERAIKQLKPAFDEVFKPLFEFTSEKKK</sequence>
<feature type="domain" description="GST N-terminal" evidence="6">
    <location>
        <begin position="1"/>
        <end position="82"/>
    </location>
</feature>
<gene>
    <name evidence="9" type="primary">LOC110976641</name>
</gene>
<evidence type="ECO:0000256" key="4">
    <source>
        <dbReference type="ARBA" id="ARBA00022679"/>
    </source>
</evidence>
<feature type="domain" description="GST C-terminal" evidence="7">
    <location>
        <begin position="88"/>
        <end position="223"/>
    </location>
</feature>
<dbReference type="InterPro" id="IPR036249">
    <property type="entry name" value="Thioredoxin-like_sf"/>
</dbReference>
<dbReference type="InterPro" id="IPR010987">
    <property type="entry name" value="Glutathione-S-Trfase_C-like"/>
</dbReference>
<organism evidence="8 9">
    <name type="scientific">Acanthaster planci</name>
    <name type="common">Crown-of-thorns starfish</name>
    <dbReference type="NCBI Taxonomy" id="133434"/>
    <lineage>
        <taxon>Eukaryota</taxon>
        <taxon>Metazoa</taxon>
        <taxon>Echinodermata</taxon>
        <taxon>Eleutherozoa</taxon>
        <taxon>Asterozoa</taxon>
        <taxon>Asteroidea</taxon>
        <taxon>Valvatacea</taxon>
        <taxon>Valvatida</taxon>
        <taxon>Acanthasteridae</taxon>
        <taxon>Acanthaster</taxon>
    </lineage>
</organism>
<dbReference type="PROSITE" id="PS50404">
    <property type="entry name" value="GST_NTER"/>
    <property type="match status" value="1"/>
</dbReference>
<dbReference type="InterPro" id="IPR004046">
    <property type="entry name" value="GST_C"/>
</dbReference>
<keyword evidence="4" id="KW-0808">Transferase</keyword>
<dbReference type="OMA" id="SAYCEIM"/>
<reference evidence="9" key="1">
    <citation type="submission" date="2025-08" db="UniProtKB">
        <authorList>
            <consortium name="RefSeq"/>
        </authorList>
    </citation>
    <scope>IDENTIFICATION</scope>
</reference>
<dbReference type="RefSeq" id="XP_022085790.1">
    <property type="nucleotide sequence ID" value="XM_022230098.1"/>
</dbReference>
<dbReference type="OrthoDB" id="422574at2759"/>
<dbReference type="FunFam" id="1.20.1050.10:FF:000039">
    <property type="entry name" value="Glutathione S-transferase theta-1"/>
    <property type="match status" value="1"/>
</dbReference>
<dbReference type="InterPro" id="IPR036282">
    <property type="entry name" value="Glutathione-S-Trfase_C_sf"/>
</dbReference>
<dbReference type="InterPro" id="IPR051369">
    <property type="entry name" value="GST_Theta"/>
</dbReference>
<evidence type="ECO:0000259" key="6">
    <source>
        <dbReference type="PROSITE" id="PS50404"/>
    </source>
</evidence>
<dbReference type="AlphaFoldDB" id="A0A8B7Y0G7"/>
<dbReference type="InterPro" id="IPR004045">
    <property type="entry name" value="Glutathione_S-Trfase_N"/>
</dbReference>
<dbReference type="GO" id="GO:0006749">
    <property type="term" value="P:glutathione metabolic process"/>
    <property type="evidence" value="ECO:0007669"/>
    <property type="project" value="TreeGrafter"/>
</dbReference>
<dbReference type="InterPro" id="IPR040079">
    <property type="entry name" value="Glutathione_S-Trfase"/>
</dbReference>
<dbReference type="CDD" id="cd03183">
    <property type="entry name" value="GST_C_Theta"/>
    <property type="match status" value="1"/>
</dbReference>
<keyword evidence="8" id="KW-1185">Reference proteome</keyword>
<proteinExistence type="inferred from homology"/>
<dbReference type="PANTHER" id="PTHR43917:SF8">
    <property type="entry name" value="GH16740P-RELATED"/>
    <property type="match status" value="1"/>
</dbReference>
<dbReference type="Pfam" id="PF00043">
    <property type="entry name" value="GST_C"/>
    <property type="match status" value="1"/>
</dbReference>
<comment type="similarity">
    <text evidence="2">Belongs to the GST superfamily. Theta family.</text>
</comment>
<comment type="subcellular location">
    <subcellularLocation>
        <location evidence="1">Cytoplasm</location>
    </subcellularLocation>
</comment>
<dbReference type="Proteomes" id="UP000694845">
    <property type="component" value="Unplaced"/>
</dbReference>
<dbReference type="PROSITE" id="PS50405">
    <property type="entry name" value="GST_CTER"/>
    <property type="match status" value="1"/>
</dbReference>
<dbReference type="InterPro" id="IPR040077">
    <property type="entry name" value="GST_C_Theta"/>
</dbReference>
<dbReference type="SUPFAM" id="SSF52833">
    <property type="entry name" value="Thioredoxin-like"/>
    <property type="match status" value="1"/>
</dbReference>
<dbReference type="SFLD" id="SFLDG00358">
    <property type="entry name" value="Main_(cytGST)"/>
    <property type="match status" value="1"/>
</dbReference>
<evidence type="ECO:0000313" key="9">
    <source>
        <dbReference type="RefSeq" id="XP_022085790.1"/>
    </source>
</evidence>
<name>A0A8B7Y0G7_ACAPL</name>
<protein>
    <submittedName>
        <fullName evidence="9">Glutathione S-transferase theta-1-like</fullName>
    </submittedName>
</protein>
<dbReference type="GO" id="GO:0004364">
    <property type="term" value="F:glutathione transferase activity"/>
    <property type="evidence" value="ECO:0007669"/>
    <property type="project" value="UniProtKB-EC"/>
</dbReference>
<evidence type="ECO:0000256" key="2">
    <source>
        <dbReference type="ARBA" id="ARBA00009899"/>
    </source>
</evidence>
<evidence type="ECO:0000313" key="8">
    <source>
        <dbReference type="Proteomes" id="UP000694845"/>
    </source>
</evidence>
<dbReference type="SFLD" id="SFLDS00019">
    <property type="entry name" value="Glutathione_Transferase_(cytos"/>
    <property type="match status" value="1"/>
</dbReference>
<dbReference type="Pfam" id="PF02798">
    <property type="entry name" value="GST_N"/>
    <property type="match status" value="1"/>
</dbReference>
<dbReference type="KEGG" id="aplc:110976641"/>
<dbReference type="SUPFAM" id="SSF47616">
    <property type="entry name" value="GST C-terminal domain-like"/>
    <property type="match status" value="1"/>
</dbReference>
<dbReference type="GeneID" id="110976641"/>
<dbReference type="Gene3D" id="3.40.30.10">
    <property type="entry name" value="Glutaredoxin"/>
    <property type="match status" value="1"/>
</dbReference>
<evidence type="ECO:0000256" key="5">
    <source>
        <dbReference type="ARBA" id="ARBA00047960"/>
    </source>
</evidence>
<keyword evidence="3" id="KW-0963">Cytoplasm</keyword>
<evidence type="ECO:0000259" key="7">
    <source>
        <dbReference type="PROSITE" id="PS50405"/>
    </source>
</evidence>